<proteinExistence type="predicted"/>
<name>A0A8T0R3L1_PANVG</name>
<protein>
    <submittedName>
        <fullName evidence="2">Uncharacterized protein</fullName>
    </submittedName>
</protein>
<sequence length="252" mass="27477">MFAVQSHERLRREVDEVVHITSHRTGTCTSRPAAHAHAHRTAPHRPSGRPAAPRRAAPRLASPRLASPRLGLGHGPARPGEASERACVVHRPPLTGFTSGVHESRPPLGVRAVPPELWEPLGSAPSRALPTPVLELAHRPDDAGGAGPRRARRREKGMAAWPRGARGRRRARRRREEDRGRRSSASPPRSLRGAEPRRARPRPLLLRYGAVGGEKAWGGRGRRCQGWGPAHRAGRPLPPRRPPTPPRADPAG</sequence>
<feature type="region of interest" description="Disordered" evidence="1">
    <location>
        <begin position="22"/>
        <end position="84"/>
    </location>
</feature>
<dbReference type="EMBL" id="CM029048">
    <property type="protein sequence ID" value="KAG2579563.1"/>
    <property type="molecule type" value="Genomic_DNA"/>
</dbReference>
<feature type="compositionally biased region" description="Basic residues" evidence="1">
    <location>
        <begin position="34"/>
        <end position="47"/>
    </location>
</feature>
<feature type="compositionally biased region" description="Pro residues" evidence="1">
    <location>
        <begin position="236"/>
        <end position="252"/>
    </location>
</feature>
<keyword evidence="3" id="KW-1185">Reference proteome</keyword>
<comment type="caution">
    <text evidence="2">The sequence shown here is derived from an EMBL/GenBank/DDBJ whole genome shotgun (WGS) entry which is preliminary data.</text>
</comment>
<dbReference type="Proteomes" id="UP000823388">
    <property type="component" value="Chromosome 6N"/>
</dbReference>
<gene>
    <name evidence="2" type="ORF">PVAP13_6NG269196</name>
</gene>
<evidence type="ECO:0000313" key="3">
    <source>
        <dbReference type="Proteomes" id="UP000823388"/>
    </source>
</evidence>
<organism evidence="2 3">
    <name type="scientific">Panicum virgatum</name>
    <name type="common">Blackwell switchgrass</name>
    <dbReference type="NCBI Taxonomy" id="38727"/>
    <lineage>
        <taxon>Eukaryota</taxon>
        <taxon>Viridiplantae</taxon>
        <taxon>Streptophyta</taxon>
        <taxon>Embryophyta</taxon>
        <taxon>Tracheophyta</taxon>
        <taxon>Spermatophyta</taxon>
        <taxon>Magnoliopsida</taxon>
        <taxon>Liliopsida</taxon>
        <taxon>Poales</taxon>
        <taxon>Poaceae</taxon>
        <taxon>PACMAD clade</taxon>
        <taxon>Panicoideae</taxon>
        <taxon>Panicodae</taxon>
        <taxon>Paniceae</taxon>
        <taxon>Panicinae</taxon>
        <taxon>Panicum</taxon>
        <taxon>Panicum sect. Hiantes</taxon>
    </lineage>
</organism>
<feature type="compositionally biased region" description="Gly residues" evidence="1">
    <location>
        <begin position="210"/>
        <end position="219"/>
    </location>
</feature>
<reference evidence="2" key="1">
    <citation type="submission" date="2020-05" db="EMBL/GenBank/DDBJ databases">
        <title>WGS assembly of Panicum virgatum.</title>
        <authorList>
            <person name="Lovell J.T."/>
            <person name="Jenkins J."/>
            <person name="Shu S."/>
            <person name="Juenger T.E."/>
            <person name="Schmutz J."/>
        </authorList>
    </citation>
    <scope>NUCLEOTIDE SEQUENCE</scope>
    <source>
        <strain evidence="2">AP13</strain>
    </source>
</reference>
<evidence type="ECO:0000256" key="1">
    <source>
        <dbReference type="SAM" id="MobiDB-lite"/>
    </source>
</evidence>
<accession>A0A8T0R3L1</accession>
<evidence type="ECO:0000313" key="2">
    <source>
        <dbReference type="EMBL" id="KAG2579563.1"/>
    </source>
</evidence>
<feature type="region of interest" description="Disordered" evidence="1">
    <location>
        <begin position="135"/>
        <end position="252"/>
    </location>
</feature>
<dbReference type="AlphaFoldDB" id="A0A8T0R3L1"/>
<feature type="compositionally biased region" description="Low complexity" evidence="1">
    <location>
        <begin position="48"/>
        <end position="70"/>
    </location>
</feature>